<feature type="region of interest" description="Disordered" evidence="5">
    <location>
        <begin position="744"/>
        <end position="876"/>
    </location>
</feature>
<feature type="compositionally biased region" description="Acidic residues" evidence="5">
    <location>
        <begin position="1287"/>
        <end position="1297"/>
    </location>
</feature>
<dbReference type="KEGG" id="cdet:87950558"/>
<feature type="compositionally biased region" description="Polar residues" evidence="5">
    <location>
        <begin position="145"/>
        <end position="155"/>
    </location>
</feature>
<dbReference type="Gene3D" id="3.30.40.10">
    <property type="entry name" value="Zinc/RING finger domain, C3HC4 (zinc finger)"/>
    <property type="match status" value="1"/>
</dbReference>
<feature type="region of interest" description="Disordered" evidence="5">
    <location>
        <begin position="33"/>
        <end position="96"/>
    </location>
</feature>
<evidence type="ECO:0000313" key="7">
    <source>
        <dbReference type="EMBL" id="WQF89044.1"/>
    </source>
</evidence>
<evidence type="ECO:0000256" key="5">
    <source>
        <dbReference type="SAM" id="MobiDB-lite"/>
    </source>
</evidence>
<dbReference type="GeneID" id="87950558"/>
<dbReference type="InterPro" id="IPR004181">
    <property type="entry name" value="Znf_MIZ"/>
</dbReference>
<feature type="region of interest" description="Disordered" evidence="5">
    <location>
        <begin position="126"/>
        <end position="244"/>
    </location>
</feature>
<dbReference type="RefSeq" id="XP_062786265.1">
    <property type="nucleotide sequence ID" value="XM_062930214.1"/>
</dbReference>
<dbReference type="InterPro" id="IPR013083">
    <property type="entry name" value="Znf_RING/FYVE/PHD"/>
</dbReference>
<feature type="region of interest" description="Disordered" evidence="5">
    <location>
        <begin position="548"/>
        <end position="646"/>
    </location>
</feature>
<dbReference type="GO" id="GO:0000785">
    <property type="term" value="C:chromatin"/>
    <property type="evidence" value="ECO:0007669"/>
    <property type="project" value="TreeGrafter"/>
</dbReference>
<feature type="compositionally biased region" description="Polar residues" evidence="5">
    <location>
        <begin position="809"/>
        <end position="820"/>
    </location>
</feature>
<feature type="compositionally biased region" description="Basic residues" evidence="5">
    <location>
        <begin position="561"/>
        <end position="577"/>
    </location>
</feature>
<feature type="region of interest" description="Disordered" evidence="5">
    <location>
        <begin position="256"/>
        <end position="303"/>
    </location>
</feature>
<dbReference type="EMBL" id="CP137313">
    <property type="protein sequence ID" value="WQF89044.1"/>
    <property type="molecule type" value="Genomic_DNA"/>
</dbReference>
<dbReference type="PROSITE" id="PS00202">
    <property type="entry name" value="RUBREDOXIN"/>
    <property type="match status" value="1"/>
</dbReference>
<keyword evidence="3" id="KW-0862">Zinc</keyword>
<accession>A0AAX4J0Q0</accession>
<dbReference type="Proteomes" id="UP001322277">
    <property type="component" value="Chromosome 9"/>
</dbReference>
<feature type="compositionally biased region" description="Low complexity" evidence="5">
    <location>
        <begin position="548"/>
        <end position="560"/>
    </location>
</feature>
<dbReference type="GO" id="GO:0008270">
    <property type="term" value="F:zinc ion binding"/>
    <property type="evidence" value="ECO:0007669"/>
    <property type="project" value="UniProtKB-KW"/>
</dbReference>
<evidence type="ECO:0000256" key="4">
    <source>
        <dbReference type="PROSITE-ProRule" id="PRU00452"/>
    </source>
</evidence>
<keyword evidence="1" id="KW-0479">Metal-binding</keyword>
<reference evidence="8" key="1">
    <citation type="journal article" date="2023" name="bioRxiv">
        <title>Complete genome of the Medicago anthracnose fungus, Colletotrichum destructivum, reveals a mini-chromosome-like region within a core chromosome.</title>
        <authorList>
            <person name="Lapalu N."/>
            <person name="Simon A."/>
            <person name="Lu A."/>
            <person name="Plaumann P.-L."/>
            <person name="Amselem J."/>
            <person name="Pigne S."/>
            <person name="Auger A."/>
            <person name="Koch C."/>
            <person name="Dallery J.-F."/>
            <person name="O'Connell R.J."/>
        </authorList>
    </citation>
    <scope>NUCLEOTIDE SEQUENCE [LARGE SCALE GENOMIC DNA]</scope>
    <source>
        <strain evidence="8">CBS 520.97</strain>
    </source>
</reference>
<feature type="region of interest" description="Disordered" evidence="5">
    <location>
        <begin position="1278"/>
        <end position="1324"/>
    </location>
</feature>
<feature type="compositionally biased region" description="Pro residues" evidence="5">
    <location>
        <begin position="130"/>
        <end position="140"/>
    </location>
</feature>
<feature type="compositionally biased region" description="Polar residues" evidence="5">
    <location>
        <begin position="163"/>
        <end position="182"/>
    </location>
</feature>
<organism evidence="7 8">
    <name type="scientific">Colletotrichum destructivum</name>
    <dbReference type="NCBI Taxonomy" id="34406"/>
    <lineage>
        <taxon>Eukaryota</taxon>
        <taxon>Fungi</taxon>
        <taxon>Dikarya</taxon>
        <taxon>Ascomycota</taxon>
        <taxon>Pezizomycotina</taxon>
        <taxon>Sordariomycetes</taxon>
        <taxon>Hypocreomycetidae</taxon>
        <taxon>Glomerellales</taxon>
        <taxon>Glomerellaceae</taxon>
        <taxon>Colletotrichum</taxon>
        <taxon>Colletotrichum destructivum species complex</taxon>
    </lineage>
</organism>
<sequence length="1324" mass="145401">MSPSEARYNGAGWSMSGAQVAASNETLNFMLGNRRQPTWMTGPQSQASTAPLRNMESIPSSRQASHAPSRRSPSQPSNRTSTDKTSDLNRPASANVTAAISRVLDGPQDKPAAVPELAQHTLDCTAALPSPAPTDQPSPPTAASNQGSYIDSCFQSPDLPHDSSASTLNNTTSIPSGETVAQCQPADDCQDISGPTVSGLSNTTPLPDDDRSAPGPLPPENSDNHTICMSSYTPQNTAPSSYSETGFVAPQITSASATVAGPQSQSSQAASPPSLDRQPTAPAYHTPQLLDHDDTGAGIPEANIHPADSLDLKVMADTFDRFIRLCGGPNKIQDDGTSLPRIRFLKDAIDKGDYFYVVLHHILCVWSADRQAVYRLLGLAPDIAESALGVIQNTLRKNENMNPTLVHFFANFPNARASGLWETEAFRKHASDVSVFLNNLHEQWNRIHISAMRPRSGRGYPILADELRYQLKLRSPVLEGILFTVTRRHIGVPDGPIAEQMSALFRQDAHNDQARLSEQEQRAFQHALISKYKKLVCQSDQVQQHRQVQYQRQQAQQQAQHHQHQQQQHQHHQKQQHHQQMQMQMQQHQHHQHQQQLRQQTRSTPVTQLQQPPQNMARPQPMPRHQPMTEQVRRHSAGFSSAPARVPTPVQSFPAMGFDMYPSPPIQNPPQFQHNYQNNPTPVHPQLMLRSQDPSNFHGGMQQPMQQAMQQGQVRMPQMPQMGGQAIQPLTPTGSPHYANVQLPYNTGAPQGLGQTSPVLQAPPGGLSVSMPTVTSPMRPTAPQVSPGRLPGIPQDLQLPQLGHFHHPLSQQAPSVNSDLGRQAQAIAQRQADRMSLQGQQLSPPRLQQAQQVSFQRRPPSAASHLQTDPNALGSLPGVSTAVANHQGPRPIMTRFRGSRDASGSLTGKVFAPPHVQIPLDRVPHTPWEPRALGIGLHQIEARSPRRMPRDLPGLDDGTRSNRYYQSIKKLALGPVATPVGQELHRLVFIVPNEDIDKLCRSRNLAGDGVPVSEYFNGSLRYRLRLCELQVKPGEPTEVAEATWAVAQTYWPDHINILVNDKVMTIRRKQHNGQHQPVELTPFVAAGANSISVAISPSPRPPKPNTMYYIAVEIIETLSHEHILNMVLGNGGISADSTREAIRRRLTPASEDGDDELAVVGNDLSIDLADPFSASIFQIPVRGASCAHMECFDLATWLQTRPSKPSCTVHGAGNGCRLCSRGHGAKPEPSLVDKWKCPLCDGDARPYSLRQDKFMTEVRSILEVEGKLHTKTIHVEADGSWRAKEEEASDEDEDGEDGQPPAKRVRTGATVAEKSSTVEVIELD</sequence>
<evidence type="ECO:0000259" key="6">
    <source>
        <dbReference type="PROSITE" id="PS51044"/>
    </source>
</evidence>
<dbReference type="GO" id="GO:0061665">
    <property type="term" value="F:SUMO ligase activity"/>
    <property type="evidence" value="ECO:0007669"/>
    <property type="project" value="TreeGrafter"/>
</dbReference>
<feature type="compositionally biased region" description="Low complexity" evidence="5">
    <location>
        <begin position="59"/>
        <end position="80"/>
    </location>
</feature>
<dbReference type="GO" id="GO:0016925">
    <property type="term" value="P:protein sumoylation"/>
    <property type="evidence" value="ECO:0007669"/>
    <property type="project" value="TreeGrafter"/>
</dbReference>
<dbReference type="PANTHER" id="PTHR10782:SF4">
    <property type="entry name" value="TONALLI, ISOFORM E"/>
    <property type="match status" value="1"/>
</dbReference>
<evidence type="ECO:0000256" key="2">
    <source>
        <dbReference type="ARBA" id="ARBA00022771"/>
    </source>
</evidence>
<evidence type="ECO:0000313" key="8">
    <source>
        <dbReference type="Proteomes" id="UP001322277"/>
    </source>
</evidence>
<feature type="domain" description="SP-RING-type" evidence="6">
    <location>
        <begin position="1153"/>
        <end position="1264"/>
    </location>
</feature>
<name>A0AAX4J0Q0_9PEZI</name>
<gene>
    <name evidence="7" type="ORF">CDEST_14058</name>
</gene>
<dbReference type="InterPro" id="IPR018527">
    <property type="entry name" value="Rubredoxin_Fe_BS"/>
</dbReference>
<feature type="compositionally biased region" description="Polar residues" evidence="5">
    <location>
        <begin position="744"/>
        <end position="759"/>
    </location>
</feature>
<feature type="compositionally biased region" description="Polar residues" evidence="5">
    <location>
        <begin position="35"/>
        <end position="51"/>
    </location>
</feature>
<evidence type="ECO:0000256" key="3">
    <source>
        <dbReference type="ARBA" id="ARBA00022833"/>
    </source>
</evidence>
<feature type="compositionally biased region" description="Polar residues" evidence="5">
    <location>
        <begin position="837"/>
        <end position="855"/>
    </location>
</feature>
<feature type="compositionally biased region" description="Polar residues" evidence="5">
    <location>
        <begin position="224"/>
        <end position="244"/>
    </location>
</feature>
<feature type="compositionally biased region" description="Polar residues" evidence="5">
    <location>
        <begin position="601"/>
        <end position="614"/>
    </location>
</feature>
<protein>
    <submittedName>
        <fullName evidence="7">Zinc finger, MIZ-type, Zinc finger, RING/FYVE/PHD-type, rubredoxin, iron-binding protein</fullName>
    </submittedName>
</protein>
<proteinExistence type="predicted"/>
<evidence type="ECO:0000256" key="1">
    <source>
        <dbReference type="ARBA" id="ARBA00022723"/>
    </source>
</evidence>
<feature type="compositionally biased region" description="Low complexity" evidence="5">
    <location>
        <begin position="578"/>
        <end position="587"/>
    </location>
</feature>
<feature type="compositionally biased region" description="Low complexity" evidence="5">
    <location>
        <begin position="260"/>
        <end position="274"/>
    </location>
</feature>
<dbReference type="PANTHER" id="PTHR10782">
    <property type="entry name" value="ZINC FINGER MIZ DOMAIN-CONTAINING PROTEIN"/>
    <property type="match status" value="1"/>
</dbReference>
<dbReference type="PROSITE" id="PS51044">
    <property type="entry name" value="ZF_SP_RING"/>
    <property type="match status" value="1"/>
</dbReference>
<keyword evidence="8" id="KW-1185">Reference proteome</keyword>
<feature type="compositionally biased region" description="Polar residues" evidence="5">
    <location>
        <begin position="193"/>
        <end position="205"/>
    </location>
</feature>
<keyword evidence="2 4" id="KW-0863">Zinc-finger</keyword>